<protein>
    <submittedName>
        <fullName evidence="1">Uncharacterized protein</fullName>
    </submittedName>
</protein>
<sequence>MKSKIDEMLLTYGLSKESSILPMLDNFTEEEIREYCWQVLRSYPDLKKEDWIIGMEGGDFIYSFDDHFVFITDDIWSFNLIGRRPVLELLTDRIKTLASI</sequence>
<comment type="caution">
    <text evidence="1">The sequence shown here is derived from an EMBL/GenBank/DDBJ whole genome shotgun (WGS) entry which is preliminary data.</text>
</comment>
<proteinExistence type="predicted"/>
<name>A0ACC6KZF2_9SPHI</name>
<dbReference type="Proteomes" id="UP001246858">
    <property type="component" value="Unassembled WGS sequence"/>
</dbReference>
<evidence type="ECO:0000313" key="2">
    <source>
        <dbReference type="Proteomes" id="UP001246858"/>
    </source>
</evidence>
<gene>
    <name evidence="1" type="ORF">J2X78_003139</name>
</gene>
<dbReference type="EMBL" id="JAVDTF010000003">
    <property type="protein sequence ID" value="MDR6784565.1"/>
    <property type="molecule type" value="Genomic_DNA"/>
</dbReference>
<organism evidence="1 2">
    <name type="scientific">Pedobacter africanus</name>
    <dbReference type="NCBI Taxonomy" id="151894"/>
    <lineage>
        <taxon>Bacteria</taxon>
        <taxon>Pseudomonadati</taxon>
        <taxon>Bacteroidota</taxon>
        <taxon>Sphingobacteriia</taxon>
        <taxon>Sphingobacteriales</taxon>
        <taxon>Sphingobacteriaceae</taxon>
        <taxon>Pedobacter</taxon>
    </lineage>
</organism>
<reference evidence="1" key="1">
    <citation type="submission" date="2023-07" db="EMBL/GenBank/DDBJ databases">
        <title>Sorghum-associated microbial communities from plants grown in Nebraska, USA.</title>
        <authorList>
            <person name="Schachtman D."/>
        </authorList>
    </citation>
    <scope>NUCLEOTIDE SEQUENCE</scope>
    <source>
        <strain evidence="1">2697</strain>
    </source>
</reference>
<keyword evidence="2" id="KW-1185">Reference proteome</keyword>
<evidence type="ECO:0000313" key="1">
    <source>
        <dbReference type="EMBL" id="MDR6784565.1"/>
    </source>
</evidence>
<accession>A0ACC6KZF2</accession>